<dbReference type="InParanoid" id="C7ZJS5"/>
<evidence type="ECO:0000313" key="3">
    <source>
        <dbReference type="Proteomes" id="UP000005206"/>
    </source>
</evidence>
<accession>C7ZJS5</accession>
<dbReference type="InterPro" id="IPR053178">
    <property type="entry name" value="Osmoadaptation_assoc"/>
</dbReference>
<sequence>MNNSLIASAARMRGLRVLASTYFGKANRDRQACVQGLHLYSQALKQLQNDLSTTSNSGTELGTIMSVLCLCVFENMVFSQTSAWLMHYEGAGRLRQILRFAWYFAILSAGHQRRHCFLDQPQWESTQCLPEGEAPERIDLLYDIFAQTPGIVYDYDELRQRPRRNSFATRFLRQRVQSVIDRFHAWLQTVPWRFIPCSDHNDAQSPPDDAMDCVALALSYAMLLCLVQPCEFLGVALIGDENTGTELESDDSFAYKFLALDICRFAEKVLQGQESANLALFLIYPLQIAWFYLQTNEADLTRIRGMMN</sequence>
<dbReference type="HOGENOM" id="CLU_021599_5_0_1"/>
<dbReference type="STRING" id="660122.C7ZJS5"/>
<protein>
    <recommendedName>
        <fullName evidence="4">Transcription factor domain-containing protein</fullName>
    </recommendedName>
</protein>
<dbReference type="EMBL" id="GG698935">
    <property type="protein sequence ID" value="EEU35755.1"/>
    <property type="molecule type" value="Genomic_DNA"/>
</dbReference>
<dbReference type="Pfam" id="PF11951">
    <property type="entry name" value="Fungal_trans_2"/>
    <property type="match status" value="1"/>
</dbReference>
<dbReference type="Proteomes" id="UP000005206">
    <property type="component" value="Chromosome 7"/>
</dbReference>
<organism evidence="2 3">
    <name type="scientific">Fusarium vanettenii (strain ATCC MYA-4622 / CBS 123669 / FGSC 9596 / NRRL 45880 / 77-13-4)</name>
    <name type="common">Fusarium solani subsp. pisi</name>
    <dbReference type="NCBI Taxonomy" id="660122"/>
    <lineage>
        <taxon>Eukaryota</taxon>
        <taxon>Fungi</taxon>
        <taxon>Dikarya</taxon>
        <taxon>Ascomycota</taxon>
        <taxon>Pezizomycotina</taxon>
        <taxon>Sordariomycetes</taxon>
        <taxon>Hypocreomycetidae</taxon>
        <taxon>Hypocreales</taxon>
        <taxon>Nectriaceae</taxon>
        <taxon>Fusarium</taxon>
        <taxon>Fusarium solani species complex</taxon>
        <taxon>Fusarium vanettenii</taxon>
    </lineage>
</organism>
<dbReference type="VEuPathDB" id="FungiDB:NECHADRAFT_94769"/>
<dbReference type="AlphaFoldDB" id="C7ZJS5"/>
<dbReference type="OrthoDB" id="3525185at2759"/>
<dbReference type="KEGG" id="nhe:NECHADRAFT_94769"/>
<dbReference type="PANTHER" id="PTHR38111">
    <property type="entry name" value="ZN(2)-C6 FUNGAL-TYPE DOMAIN-CONTAINING PROTEIN-RELATED"/>
    <property type="match status" value="1"/>
</dbReference>
<name>C7ZJS5_FUSV7</name>
<gene>
    <name evidence="2" type="ORF">NECHADRAFT_94769</name>
</gene>
<evidence type="ECO:0008006" key="4">
    <source>
        <dbReference type="Google" id="ProtNLM"/>
    </source>
</evidence>
<dbReference type="RefSeq" id="XP_003041468.1">
    <property type="nucleotide sequence ID" value="XM_003041422.1"/>
</dbReference>
<reference evidence="2 3" key="1">
    <citation type="journal article" date="2009" name="PLoS Genet.">
        <title>The genome of Nectria haematococca: contribution of supernumerary chromosomes to gene expansion.</title>
        <authorList>
            <person name="Coleman J.J."/>
            <person name="Rounsley S.D."/>
            <person name="Rodriguez-Carres M."/>
            <person name="Kuo A."/>
            <person name="Wasmann C.C."/>
            <person name="Grimwood J."/>
            <person name="Schmutz J."/>
            <person name="Taga M."/>
            <person name="White G.J."/>
            <person name="Zhou S."/>
            <person name="Schwartz D.C."/>
            <person name="Freitag M."/>
            <person name="Ma L.J."/>
            <person name="Danchin E.G."/>
            <person name="Henrissat B."/>
            <person name="Coutinho P.M."/>
            <person name="Nelson D.R."/>
            <person name="Straney D."/>
            <person name="Napoli C.A."/>
            <person name="Barker B.M."/>
            <person name="Gribskov M."/>
            <person name="Rep M."/>
            <person name="Kroken S."/>
            <person name="Molnar I."/>
            <person name="Rensing C."/>
            <person name="Kennell J.C."/>
            <person name="Zamora J."/>
            <person name="Farman M.L."/>
            <person name="Selker E.U."/>
            <person name="Salamov A."/>
            <person name="Shapiro H."/>
            <person name="Pangilinan J."/>
            <person name="Lindquist E."/>
            <person name="Lamers C."/>
            <person name="Grigoriev I.V."/>
            <person name="Geiser D.M."/>
            <person name="Covert S.F."/>
            <person name="Temporini E."/>
            <person name="Vanetten H.D."/>
        </authorList>
    </citation>
    <scope>NUCLEOTIDE SEQUENCE [LARGE SCALE GENOMIC DNA]</scope>
    <source>
        <strain evidence="3">ATCC MYA-4622 / CBS 123669 / FGSC 9596 / NRRL 45880 / 77-13-4</strain>
    </source>
</reference>
<evidence type="ECO:0000256" key="1">
    <source>
        <dbReference type="ARBA" id="ARBA00023242"/>
    </source>
</evidence>
<dbReference type="InterPro" id="IPR021858">
    <property type="entry name" value="Fun_TF"/>
</dbReference>
<dbReference type="eggNOG" id="ENOG502SREK">
    <property type="taxonomic scope" value="Eukaryota"/>
</dbReference>
<keyword evidence="3" id="KW-1185">Reference proteome</keyword>
<proteinExistence type="predicted"/>
<evidence type="ECO:0000313" key="2">
    <source>
        <dbReference type="EMBL" id="EEU35755.1"/>
    </source>
</evidence>
<keyword evidence="1" id="KW-0539">Nucleus</keyword>
<dbReference type="GeneID" id="9673843"/>